<dbReference type="EMBL" id="CP136895">
    <property type="protein sequence ID" value="WOL11262.1"/>
    <property type="molecule type" value="Genomic_DNA"/>
</dbReference>
<evidence type="ECO:0008006" key="4">
    <source>
        <dbReference type="Google" id="ProtNLM"/>
    </source>
</evidence>
<gene>
    <name evidence="2" type="ORF">Cni_G20024</name>
</gene>
<evidence type="ECO:0000313" key="3">
    <source>
        <dbReference type="Proteomes" id="UP001327560"/>
    </source>
</evidence>
<protein>
    <recommendedName>
        <fullName evidence="4">Endonuclease/exonuclease/phosphatase domain-containing protein</fullName>
    </recommendedName>
</protein>
<keyword evidence="3" id="KW-1185">Reference proteome</keyword>
<dbReference type="Proteomes" id="UP001327560">
    <property type="component" value="Chromosome 6"/>
</dbReference>
<dbReference type="PANTHER" id="PTHR33710:SF71">
    <property type="entry name" value="ENDONUCLEASE_EXONUCLEASE_PHOSPHATASE DOMAIN-CONTAINING PROTEIN"/>
    <property type="match status" value="1"/>
</dbReference>
<dbReference type="PANTHER" id="PTHR33710">
    <property type="entry name" value="BNAC02G09200D PROTEIN"/>
    <property type="match status" value="1"/>
</dbReference>
<dbReference type="SUPFAM" id="SSF56219">
    <property type="entry name" value="DNase I-like"/>
    <property type="match status" value="1"/>
</dbReference>
<dbReference type="InterPro" id="IPR036691">
    <property type="entry name" value="Endo/exonu/phosph_ase_sf"/>
</dbReference>
<feature type="region of interest" description="Disordered" evidence="1">
    <location>
        <begin position="66"/>
        <end position="101"/>
    </location>
</feature>
<accession>A0AAQ3KLN1</accession>
<sequence>MGERANCIGNATDSRRFSRIITDLGLIDLPLSGSPFTWTNNQKPPALAKLDRILINSNMALAFPELSDSDGDRRLSDHNPLMFRTASTRSKSRAQFRVENN</sequence>
<dbReference type="AlphaFoldDB" id="A0AAQ3KLN1"/>
<proteinExistence type="predicted"/>
<evidence type="ECO:0000313" key="2">
    <source>
        <dbReference type="EMBL" id="WOL11262.1"/>
    </source>
</evidence>
<organism evidence="2 3">
    <name type="scientific">Canna indica</name>
    <name type="common">Indian-shot</name>
    <dbReference type="NCBI Taxonomy" id="4628"/>
    <lineage>
        <taxon>Eukaryota</taxon>
        <taxon>Viridiplantae</taxon>
        <taxon>Streptophyta</taxon>
        <taxon>Embryophyta</taxon>
        <taxon>Tracheophyta</taxon>
        <taxon>Spermatophyta</taxon>
        <taxon>Magnoliopsida</taxon>
        <taxon>Liliopsida</taxon>
        <taxon>Zingiberales</taxon>
        <taxon>Cannaceae</taxon>
        <taxon>Canna</taxon>
    </lineage>
</organism>
<dbReference type="Gene3D" id="3.60.10.10">
    <property type="entry name" value="Endonuclease/exonuclease/phosphatase"/>
    <property type="match status" value="1"/>
</dbReference>
<reference evidence="2 3" key="1">
    <citation type="submission" date="2023-10" db="EMBL/GenBank/DDBJ databases">
        <title>Chromosome-scale genome assembly provides insights into flower coloration mechanisms of Canna indica.</title>
        <authorList>
            <person name="Li C."/>
        </authorList>
    </citation>
    <scope>NUCLEOTIDE SEQUENCE [LARGE SCALE GENOMIC DNA]</scope>
    <source>
        <tissue evidence="2">Flower</tissue>
    </source>
</reference>
<name>A0AAQ3KLN1_9LILI</name>
<evidence type="ECO:0000256" key="1">
    <source>
        <dbReference type="SAM" id="MobiDB-lite"/>
    </source>
</evidence>